<proteinExistence type="predicted"/>
<keyword evidence="3" id="KW-0560">Oxidoreductase</keyword>
<dbReference type="AlphaFoldDB" id="A0A285JUA3"/>
<evidence type="ECO:0000313" key="6">
    <source>
        <dbReference type="EMBL" id="SNY62896.1"/>
    </source>
</evidence>
<keyword evidence="1" id="KW-0285">Flavoprotein</keyword>
<accession>A0A285JUA3</accession>
<dbReference type="SUPFAM" id="SSF51679">
    <property type="entry name" value="Bacterial luciferase-like"/>
    <property type="match status" value="1"/>
</dbReference>
<dbReference type="PANTHER" id="PTHR42847">
    <property type="entry name" value="ALKANESULFONATE MONOOXYGENASE"/>
    <property type="match status" value="1"/>
</dbReference>
<keyword evidence="7" id="KW-1185">Reference proteome</keyword>
<dbReference type="Gene3D" id="3.20.20.30">
    <property type="entry name" value="Luciferase-like domain"/>
    <property type="match status" value="1"/>
</dbReference>
<sequence>MGPVKLGVNLPQTTTYDLAHDVTAFAREAERIGFDSLWAYERVLTPQDQSGPHGLYGIPGVPWPDRYGYTTDPLVTLSMAAAVTSRAELGTGVLVPPLHLPVRLAKTLAALDTASGGRLIAGLGAGWSIDEFEATAPRPLTERGAALDEFLDVAEAVWGPDPVSFDNGRYAIKPSRINPKPVRRIPIVLGGRGEPALRRIARRADGWLPTATPADQVGETLTRLRDMAAAEGRDRSAITCVFQLGVATTPAIPKIVEEIEALAKVGVDHVYVTLPSALSSLNELIDTAVALMSAAEDAGLH</sequence>
<dbReference type="InterPro" id="IPR036661">
    <property type="entry name" value="Luciferase-like_sf"/>
</dbReference>
<keyword evidence="2" id="KW-0288">FMN</keyword>
<dbReference type="InterPro" id="IPR019921">
    <property type="entry name" value="Lucif-like_OxRdtase_Rv2161c"/>
</dbReference>
<dbReference type="GO" id="GO:0046306">
    <property type="term" value="P:alkanesulfonate catabolic process"/>
    <property type="evidence" value="ECO:0007669"/>
    <property type="project" value="TreeGrafter"/>
</dbReference>
<dbReference type="Pfam" id="PF00296">
    <property type="entry name" value="Bac_luciferase"/>
    <property type="match status" value="1"/>
</dbReference>
<evidence type="ECO:0000256" key="2">
    <source>
        <dbReference type="ARBA" id="ARBA00022643"/>
    </source>
</evidence>
<dbReference type="NCBIfam" id="TIGR03619">
    <property type="entry name" value="F420_Rv2161c"/>
    <property type="match status" value="1"/>
</dbReference>
<reference evidence="7" key="1">
    <citation type="submission" date="2017-09" db="EMBL/GenBank/DDBJ databases">
        <authorList>
            <person name="Varghese N."/>
            <person name="Submissions S."/>
        </authorList>
    </citation>
    <scope>NUCLEOTIDE SEQUENCE [LARGE SCALE GENOMIC DNA]</scope>
    <source>
        <strain evidence="7">CGMCC 4.6857</strain>
    </source>
</reference>
<evidence type="ECO:0000256" key="3">
    <source>
        <dbReference type="ARBA" id="ARBA00023002"/>
    </source>
</evidence>
<dbReference type="PANTHER" id="PTHR42847:SF4">
    <property type="entry name" value="ALKANESULFONATE MONOOXYGENASE-RELATED"/>
    <property type="match status" value="1"/>
</dbReference>
<gene>
    <name evidence="6" type="ORF">SAMN05421748_12475</name>
</gene>
<organism evidence="6 7">
    <name type="scientific">Paractinoplanes atraurantiacus</name>
    <dbReference type="NCBI Taxonomy" id="1036182"/>
    <lineage>
        <taxon>Bacteria</taxon>
        <taxon>Bacillati</taxon>
        <taxon>Actinomycetota</taxon>
        <taxon>Actinomycetes</taxon>
        <taxon>Micromonosporales</taxon>
        <taxon>Micromonosporaceae</taxon>
        <taxon>Paractinoplanes</taxon>
    </lineage>
</organism>
<evidence type="ECO:0000256" key="4">
    <source>
        <dbReference type="ARBA" id="ARBA00023033"/>
    </source>
</evidence>
<name>A0A285JUA3_9ACTN</name>
<evidence type="ECO:0000259" key="5">
    <source>
        <dbReference type="Pfam" id="PF00296"/>
    </source>
</evidence>
<dbReference type="Proteomes" id="UP000219612">
    <property type="component" value="Unassembled WGS sequence"/>
</dbReference>
<protein>
    <submittedName>
        <fullName evidence="6">Probable F420-dependent oxidoreductase, Rv2161c family</fullName>
    </submittedName>
</protein>
<evidence type="ECO:0000256" key="1">
    <source>
        <dbReference type="ARBA" id="ARBA00022630"/>
    </source>
</evidence>
<feature type="domain" description="Luciferase-like" evidence="5">
    <location>
        <begin position="18"/>
        <end position="261"/>
    </location>
</feature>
<dbReference type="EMBL" id="OBDY01000024">
    <property type="protein sequence ID" value="SNY62896.1"/>
    <property type="molecule type" value="Genomic_DNA"/>
</dbReference>
<dbReference type="GO" id="GO:0008726">
    <property type="term" value="F:alkanesulfonate monooxygenase activity"/>
    <property type="evidence" value="ECO:0007669"/>
    <property type="project" value="TreeGrafter"/>
</dbReference>
<dbReference type="InterPro" id="IPR011251">
    <property type="entry name" value="Luciferase-like_dom"/>
</dbReference>
<evidence type="ECO:0000313" key="7">
    <source>
        <dbReference type="Proteomes" id="UP000219612"/>
    </source>
</evidence>
<dbReference type="InterPro" id="IPR050172">
    <property type="entry name" value="SsuD_RutA_monooxygenase"/>
</dbReference>
<keyword evidence="4" id="KW-0503">Monooxygenase</keyword>